<keyword evidence="6" id="KW-1185">Reference proteome</keyword>
<dbReference type="SUPFAM" id="SSF51971">
    <property type="entry name" value="Nucleotide-binding domain"/>
    <property type="match status" value="2"/>
</dbReference>
<feature type="domain" description="4Fe-4S ferredoxin-type" evidence="4">
    <location>
        <begin position="900"/>
        <end position="930"/>
    </location>
</feature>
<evidence type="ECO:0000313" key="6">
    <source>
        <dbReference type="Proteomes" id="UP000199158"/>
    </source>
</evidence>
<dbReference type="Proteomes" id="UP000199158">
    <property type="component" value="Unassembled WGS sequence"/>
</dbReference>
<name>A0A1H7Z2J2_9FIRM</name>
<reference evidence="5 6" key="1">
    <citation type="submission" date="2016-10" db="EMBL/GenBank/DDBJ databases">
        <authorList>
            <person name="de Groot N.N."/>
        </authorList>
    </citation>
    <scope>NUCLEOTIDE SEQUENCE [LARGE SCALE GENOMIC DNA]</scope>
    <source>
        <strain evidence="5 6">CGMCC 1.5070</strain>
    </source>
</reference>
<dbReference type="OrthoDB" id="9803192at2"/>
<proteinExistence type="predicted"/>
<dbReference type="Gene3D" id="3.50.50.60">
    <property type="entry name" value="FAD/NAD(P)-binding domain"/>
    <property type="match status" value="1"/>
</dbReference>
<dbReference type="NCBIfam" id="TIGR03315">
    <property type="entry name" value="Se_ygfK"/>
    <property type="match status" value="1"/>
</dbReference>
<dbReference type="GO" id="GO:0016491">
    <property type="term" value="F:oxidoreductase activity"/>
    <property type="evidence" value="ECO:0007669"/>
    <property type="project" value="InterPro"/>
</dbReference>
<dbReference type="InterPro" id="IPR017896">
    <property type="entry name" value="4Fe4S_Fe-S-bd"/>
</dbReference>
<dbReference type="Gene3D" id="1.10.1060.10">
    <property type="entry name" value="Alpha-helical ferredoxin"/>
    <property type="match status" value="1"/>
</dbReference>
<dbReference type="GO" id="GO:0046872">
    <property type="term" value="F:metal ion binding"/>
    <property type="evidence" value="ECO:0007669"/>
    <property type="project" value="UniProtKB-KW"/>
</dbReference>
<dbReference type="InterPro" id="IPR017900">
    <property type="entry name" value="4Fe4S_Fe_S_CS"/>
</dbReference>
<dbReference type="EMBL" id="FOCG01000001">
    <property type="protein sequence ID" value="SEM51697.1"/>
    <property type="molecule type" value="Genomic_DNA"/>
</dbReference>
<evidence type="ECO:0000256" key="2">
    <source>
        <dbReference type="ARBA" id="ARBA00023004"/>
    </source>
</evidence>
<dbReference type="PANTHER" id="PTHR42783">
    <property type="entry name" value="GLUTAMATE SYNTHASE [NADPH] SMALL CHAIN"/>
    <property type="match status" value="1"/>
</dbReference>
<dbReference type="InterPro" id="IPR023753">
    <property type="entry name" value="FAD/NAD-binding_dom"/>
</dbReference>
<evidence type="ECO:0000256" key="1">
    <source>
        <dbReference type="ARBA" id="ARBA00022723"/>
    </source>
</evidence>
<gene>
    <name evidence="5" type="ORF">SAMN05216180_0358</name>
</gene>
<dbReference type="InterPro" id="IPR009051">
    <property type="entry name" value="Helical_ferredxn"/>
</dbReference>
<protein>
    <submittedName>
        <fullName evidence="5">Putative selenate reductase</fullName>
    </submittedName>
</protein>
<sequence length="997" mass="110504">MSDRMRPIPFDKLVNWVLEEHKTDGAVFGVRRPFIKKNDKVLHLFGEQMETPFGPAAGPHTQLAQNIIAAYFAGSRFFELKTVQKLDGEDLPVAKPCINAEDECYNVEWSTELRIPEAYDEYVKAWFALKLISKEFGLGSDTGFMFNMSVGYDLEGIQSPKIDTFIEGLKNAENTEIWAECKAFALANLNRFEHIDAAFVEGISPKVCTSITLSTLHGCPPQEIERIATYLITEKGLNTYIKCNPTLLGYEFARKTMDEMGYDYLVFDDHHFKADLQFEDAVPMIQRLINLAESNGLTFGVKLTNTFPVGIGRGELPGEEMYMSGRSLYPLTVSLAHKLSKAFDGKLRISYSGGADIFNIEKIFEVGIWPITLATTLLKPGGYQRLSQMAEVLDSCEYKDFDGVDLVKLQSLAYECVRDPHHLKAMKPLPNRKMKKKVPLIDCFSAPCQDGCPIGQDIPAYVRLAGEGNHLEALKVITEKNPLPFITGTICPHHCADKCTRNFYDESVKIRAAKLEAAKAGYDQLLAELEAPKIKGRSKVAIVGGGPAGLAAAYFLGKEGMPVTVFERRKELGGIVKLVIPEFRISDEAIDNDVNLVRSMGAEFILGSEQTSVEELKARGYKYVLFAVGAWKPGILRLETGKAMNVLEFLEKYKADESSLNLGKNVVVVGGGNTAMDAARAAKRVKGVEKVSLVYRRTKRYMPADEEELELALEDGVEFCELLAPIGVENGVLKCYKMVLGAPDESGRRSPVQTEEIVTVPADTVIAAIGEKVDTELFEKNGIAVDERGRVKVDAKFRTNVENVFVAGDALRGPATVVEAIADAMQFAKAISKLETNHYEELNVNPNSADVRLKKGLLEVDTDAYKQCDRCLECATVCECCVDVCPNRANLSIHVGTKPMAQIIHVDGMCNECGNCETFCPYDSAPYKEKFTLFGNLPDFDDSKNEGFLCIDGAKSIFRVRLDGEVKDYAVSDPKCGLPEDIRKLITTAYVEYNYLF</sequence>
<dbReference type="PRINTS" id="PR00469">
    <property type="entry name" value="PNDRDTASEII"/>
</dbReference>
<keyword evidence="1" id="KW-0479">Metal-binding</keyword>
<dbReference type="STRING" id="474960.SAMN05216180_0358"/>
<dbReference type="PROSITE" id="PS00198">
    <property type="entry name" value="4FE4S_FER_1"/>
    <property type="match status" value="1"/>
</dbReference>
<accession>A0A1H7Z2J2</accession>
<keyword evidence="2" id="KW-0408">Iron</keyword>
<evidence type="ECO:0000259" key="4">
    <source>
        <dbReference type="PROSITE" id="PS51379"/>
    </source>
</evidence>
<dbReference type="PRINTS" id="PR00368">
    <property type="entry name" value="FADPNR"/>
</dbReference>
<dbReference type="AlphaFoldDB" id="A0A1H7Z2J2"/>
<dbReference type="PANTHER" id="PTHR42783:SF3">
    <property type="entry name" value="GLUTAMATE SYNTHASE [NADPH] SMALL CHAIN-RELATED"/>
    <property type="match status" value="1"/>
</dbReference>
<dbReference type="InterPro" id="IPR017701">
    <property type="entry name" value="Se_rdtase_YgfK"/>
</dbReference>
<dbReference type="SUPFAM" id="SSF51395">
    <property type="entry name" value="FMN-linked oxidoreductases"/>
    <property type="match status" value="1"/>
</dbReference>
<dbReference type="GO" id="GO:0051536">
    <property type="term" value="F:iron-sulfur cluster binding"/>
    <property type="evidence" value="ECO:0007669"/>
    <property type="project" value="UniProtKB-KW"/>
</dbReference>
<dbReference type="Pfam" id="PF07992">
    <property type="entry name" value="Pyr_redox_2"/>
    <property type="match status" value="1"/>
</dbReference>
<dbReference type="SUPFAM" id="SSF46548">
    <property type="entry name" value="alpha-helical ferredoxin"/>
    <property type="match status" value="2"/>
</dbReference>
<keyword evidence="3" id="KW-0411">Iron-sulfur</keyword>
<dbReference type="Pfam" id="PF14691">
    <property type="entry name" value="Fer4_20"/>
    <property type="match status" value="1"/>
</dbReference>
<evidence type="ECO:0000313" key="5">
    <source>
        <dbReference type="EMBL" id="SEM51697.1"/>
    </source>
</evidence>
<organism evidence="5 6">
    <name type="scientific">Hydrogenoanaerobacterium saccharovorans</name>
    <dbReference type="NCBI Taxonomy" id="474960"/>
    <lineage>
        <taxon>Bacteria</taxon>
        <taxon>Bacillati</taxon>
        <taxon>Bacillota</taxon>
        <taxon>Clostridia</taxon>
        <taxon>Eubacteriales</taxon>
        <taxon>Oscillospiraceae</taxon>
        <taxon>Hydrogenoanaerobacterium</taxon>
    </lineage>
</organism>
<dbReference type="PROSITE" id="PS51379">
    <property type="entry name" value="4FE4S_FER_2"/>
    <property type="match status" value="1"/>
</dbReference>
<dbReference type="RefSeq" id="WP_092751049.1">
    <property type="nucleotide sequence ID" value="NZ_FOCG01000001.1"/>
</dbReference>
<dbReference type="InterPro" id="IPR028261">
    <property type="entry name" value="DPD_II"/>
</dbReference>
<dbReference type="InterPro" id="IPR036188">
    <property type="entry name" value="FAD/NAD-bd_sf"/>
</dbReference>
<dbReference type="Gene3D" id="3.40.50.720">
    <property type="entry name" value="NAD(P)-binding Rossmann-like Domain"/>
    <property type="match status" value="1"/>
</dbReference>
<evidence type="ECO:0000256" key="3">
    <source>
        <dbReference type="ARBA" id="ARBA00023014"/>
    </source>
</evidence>